<evidence type="ECO:0000313" key="4">
    <source>
        <dbReference type="Proteomes" id="UP001598138"/>
    </source>
</evidence>
<dbReference type="Pfam" id="PF00144">
    <property type="entry name" value="Beta-lactamase"/>
    <property type="match status" value="1"/>
</dbReference>
<proteinExistence type="predicted"/>
<feature type="domain" description="Beta-lactamase-related" evidence="2">
    <location>
        <begin position="54"/>
        <end position="330"/>
    </location>
</feature>
<dbReference type="RefSeq" id="WP_377982922.1">
    <property type="nucleotide sequence ID" value="NZ_JBBKXZ010000001.1"/>
</dbReference>
<dbReference type="GO" id="GO:0016787">
    <property type="term" value="F:hydrolase activity"/>
    <property type="evidence" value="ECO:0007669"/>
    <property type="project" value="UniProtKB-KW"/>
</dbReference>
<dbReference type="PANTHER" id="PTHR43283:SF7">
    <property type="entry name" value="BETA-LACTAMASE-RELATED DOMAIN-CONTAINING PROTEIN"/>
    <property type="match status" value="1"/>
</dbReference>
<gene>
    <name evidence="3" type="ORF">U0R10_05390</name>
</gene>
<dbReference type="InterPro" id="IPR012338">
    <property type="entry name" value="Beta-lactam/transpept-like"/>
</dbReference>
<dbReference type="InterPro" id="IPR050789">
    <property type="entry name" value="Diverse_Enzym_Activities"/>
</dbReference>
<dbReference type="InterPro" id="IPR001466">
    <property type="entry name" value="Beta-lactam-related"/>
</dbReference>
<dbReference type="Proteomes" id="UP001598138">
    <property type="component" value="Unassembled WGS sequence"/>
</dbReference>
<reference evidence="3 4" key="1">
    <citation type="submission" date="2024-03" db="EMBL/GenBank/DDBJ databases">
        <title>Aquirufa genome sequencing.</title>
        <authorList>
            <person name="Pitt A."/>
            <person name="Hahn M.W."/>
        </authorList>
    </citation>
    <scope>NUCLEOTIDE SEQUENCE [LARGE SCALE GENOMIC DNA]</scope>
    <source>
        <strain evidence="3 4">OSTEICH-129V</strain>
    </source>
</reference>
<dbReference type="PANTHER" id="PTHR43283">
    <property type="entry name" value="BETA-LACTAMASE-RELATED"/>
    <property type="match status" value="1"/>
</dbReference>
<dbReference type="EMBL" id="JBBKXZ010000001">
    <property type="protein sequence ID" value="MFD3394046.1"/>
    <property type="molecule type" value="Genomic_DNA"/>
</dbReference>
<dbReference type="Gene3D" id="3.40.710.10">
    <property type="entry name" value="DD-peptidase/beta-lactamase superfamily"/>
    <property type="match status" value="1"/>
</dbReference>
<keyword evidence="4" id="KW-1185">Reference proteome</keyword>
<sequence>MKKLFLIGLISLLALPAFTQSLPRSTPEAEGISSAAIQQYIEKIDPKRHELHSYMLIRHGKVISEAWWKPYAADKVHSMYSVSKSWTSTAIGFAVAEKRLSVQDKVLSFFPEYADLKDKPFLQDLRVQDLLTMSVGHEKEPLRSVIVMQPDWIRGFLNQPIVAKPGTKFLYNTLATYMLSAIIQKVTGETTLAYLKPRLLDPLHITGIDWESDQKGINVGGWGIRVKTEDMAKLGLLYLNNGKFEGKQILPAAWVEEATSKHIDQEPDASAEKRATGQYADWIQGYGYQFWRSRNNSFRGDGAFGQYILMMPEQDAVLIITSESHDLPDDLNQVWQHLLPAFQAKALAPNPKALASLKQFNASRQLDAPTNELPFKSLQAAITLEKNQFDFARMQIKTKGEAAELIITTKDSTQHAFKLGFRTWGIGKSQLVGPYMLRAARVDLAKKAPFDYAGSYRQLDDQSLEITLRYFESPHRWTFTWKPEVVEVVNSFEPGTKIEMRGKK</sequence>
<feature type="signal peptide" evidence="1">
    <location>
        <begin position="1"/>
        <end position="19"/>
    </location>
</feature>
<evidence type="ECO:0000256" key="1">
    <source>
        <dbReference type="SAM" id="SignalP"/>
    </source>
</evidence>
<dbReference type="EC" id="3.-.-.-" evidence="3"/>
<name>A0ABW6DBA0_9BACT</name>
<comment type="caution">
    <text evidence="3">The sequence shown here is derived from an EMBL/GenBank/DDBJ whole genome shotgun (WGS) entry which is preliminary data.</text>
</comment>
<dbReference type="SUPFAM" id="SSF56601">
    <property type="entry name" value="beta-lactamase/transpeptidase-like"/>
    <property type="match status" value="1"/>
</dbReference>
<evidence type="ECO:0000313" key="3">
    <source>
        <dbReference type="EMBL" id="MFD3394046.1"/>
    </source>
</evidence>
<feature type="chain" id="PRO_5045930389" evidence="1">
    <location>
        <begin position="20"/>
        <end position="504"/>
    </location>
</feature>
<accession>A0ABW6DBA0</accession>
<organism evidence="3 4">
    <name type="scientific">Aquirufa avitistagni</name>
    <dbReference type="NCBI Taxonomy" id="3104728"/>
    <lineage>
        <taxon>Bacteria</taxon>
        <taxon>Pseudomonadati</taxon>
        <taxon>Bacteroidota</taxon>
        <taxon>Cytophagia</taxon>
        <taxon>Cytophagales</taxon>
        <taxon>Flectobacillaceae</taxon>
        <taxon>Aquirufa</taxon>
    </lineage>
</organism>
<keyword evidence="1" id="KW-0732">Signal</keyword>
<keyword evidence="3" id="KW-0378">Hydrolase</keyword>
<protein>
    <submittedName>
        <fullName evidence="3">Serine hydrolase</fullName>
        <ecNumber evidence="3">3.-.-.-</ecNumber>
    </submittedName>
</protein>
<evidence type="ECO:0000259" key="2">
    <source>
        <dbReference type="Pfam" id="PF00144"/>
    </source>
</evidence>